<feature type="transmembrane region" description="Helical" evidence="7">
    <location>
        <begin position="434"/>
        <end position="455"/>
    </location>
</feature>
<feature type="domain" description="MacB-like periplasmic core" evidence="9">
    <location>
        <begin position="485"/>
        <end position="613"/>
    </location>
</feature>
<reference evidence="10 11" key="1">
    <citation type="submission" date="2024-08" db="EMBL/GenBank/DDBJ databases">
        <authorList>
            <person name="Ishaq N."/>
        </authorList>
    </citation>
    <scope>NUCLEOTIDE SEQUENCE [LARGE SCALE GENOMIC DNA]</scope>
    <source>
        <strain evidence="10 11">JCM 30400</strain>
    </source>
</reference>
<feature type="transmembrane region" description="Helical" evidence="7">
    <location>
        <begin position="289"/>
        <end position="312"/>
    </location>
</feature>
<evidence type="ECO:0000256" key="1">
    <source>
        <dbReference type="ARBA" id="ARBA00004651"/>
    </source>
</evidence>
<accession>A0ABV4NTJ7</accession>
<comment type="similarity">
    <text evidence="6">Belongs to the ABC-4 integral membrane protein family.</text>
</comment>
<dbReference type="EMBL" id="JBGMEL010000028">
    <property type="protein sequence ID" value="MFA0792520.1"/>
    <property type="molecule type" value="Genomic_DNA"/>
</dbReference>
<feature type="transmembrane region" description="Helical" evidence="7">
    <location>
        <begin position="686"/>
        <end position="712"/>
    </location>
</feature>
<gene>
    <name evidence="10" type="ORF">ACCI51_18435</name>
</gene>
<feature type="transmembrane region" description="Helical" evidence="7">
    <location>
        <begin position="773"/>
        <end position="796"/>
    </location>
</feature>
<comment type="subcellular location">
    <subcellularLocation>
        <location evidence="1">Cell membrane</location>
        <topology evidence="1">Multi-pass membrane protein</topology>
    </subcellularLocation>
</comment>
<evidence type="ECO:0000256" key="3">
    <source>
        <dbReference type="ARBA" id="ARBA00022692"/>
    </source>
</evidence>
<dbReference type="Pfam" id="PF12704">
    <property type="entry name" value="MacB_PCD"/>
    <property type="match status" value="2"/>
</dbReference>
<feature type="domain" description="ABC3 transporter permease C-terminal" evidence="8">
    <location>
        <begin position="296"/>
        <end position="407"/>
    </location>
</feature>
<dbReference type="Proteomes" id="UP001569414">
    <property type="component" value="Unassembled WGS sequence"/>
</dbReference>
<evidence type="ECO:0000256" key="7">
    <source>
        <dbReference type="SAM" id="Phobius"/>
    </source>
</evidence>
<dbReference type="InterPro" id="IPR050250">
    <property type="entry name" value="Macrolide_Exporter_MacB"/>
</dbReference>
<evidence type="ECO:0000259" key="9">
    <source>
        <dbReference type="Pfam" id="PF12704"/>
    </source>
</evidence>
<dbReference type="RefSeq" id="WP_371844909.1">
    <property type="nucleotide sequence ID" value="NZ_JBGMEL010000028.1"/>
</dbReference>
<evidence type="ECO:0000256" key="6">
    <source>
        <dbReference type="ARBA" id="ARBA00038076"/>
    </source>
</evidence>
<keyword evidence="2" id="KW-1003">Cell membrane</keyword>
<feature type="transmembrane region" description="Helical" evidence="7">
    <location>
        <begin position="732"/>
        <end position="761"/>
    </location>
</feature>
<evidence type="ECO:0000259" key="8">
    <source>
        <dbReference type="Pfam" id="PF02687"/>
    </source>
</evidence>
<dbReference type="PANTHER" id="PTHR30572">
    <property type="entry name" value="MEMBRANE COMPONENT OF TRANSPORTER-RELATED"/>
    <property type="match status" value="1"/>
</dbReference>
<protein>
    <submittedName>
        <fullName evidence="10">ABC transporter permease</fullName>
    </submittedName>
</protein>
<dbReference type="Pfam" id="PF02687">
    <property type="entry name" value="FtsX"/>
    <property type="match status" value="2"/>
</dbReference>
<dbReference type="InterPro" id="IPR003838">
    <property type="entry name" value="ABC3_permease_C"/>
</dbReference>
<comment type="caution">
    <text evidence="10">The sequence shown here is derived from an EMBL/GenBank/DDBJ whole genome shotgun (WGS) entry which is preliminary data.</text>
</comment>
<keyword evidence="4 7" id="KW-1133">Transmembrane helix</keyword>
<feature type="domain" description="MacB-like periplasmic core" evidence="9">
    <location>
        <begin position="24"/>
        <end position="248"/>
    </location>
</feature>
<keyword evidence="11" id="KW-1185">Reference proteome</keyword>
<sequence length="811" mass="90262">MITTKDLSIALQSLNRARSYATTIILTLGITLGALVTLFNLNYQLLAAPLPYPDEDRLYVVNGNLYQNKQLRLENNSQYPALVEIYKNDSFFESSALVYFWEDVVRNLSESPRVNVSYVSPEYLQLAGAPLALGRQFNTDEGLDSRVPVAVISYQTWEQMFRRNPNVLEQSLQFGEVDFRIVGVTAKDFIEPQIYKQGRQTAVWLPWDFNDTQVERRNNWRGFLPFRMLTGKLKPGIDPASAGHELSKLMDAQYQAALAGRSSSVERSVEYRLTPFANKILGDSTTRTLMVMGGTLVLLLIACANVTNLILSRAAKQQRTMAIQVALGAHKKHIFFALLCEIGLLMLGAALLSLLLALGSTEVVKMMAAEQIPRIQELTLNWQTLVFALLCALLLALFFSAIVSRQINYRALNQMLQSSGKGSGVQISPLIRKVLISSQVAMTSLLIVASLQIFLQANRLINQPFGFPLDSVQVMTLNIGNLRGAPTAEREGYLKAIRQRLLEHPKVQNASLSLNTPISISRPLWTTSLSHDASRQSPVMAKTTVVDENYLSILRMPLVAGRHINAAEFSDNNRMILVNETLAQQLEPGGEVLGKRFYWRGDRPYQVVGVVRNVSLPGKKEPARLFVRGINVSYPLLVLKHKPHQPLSTTEINQEFAQVNRQYKVSELFSLEQARDLLLSNDRVSVWVTTALTIIALSLAAIGIFGVISYSVQLRRTELGVRLAIGARPATIFYHTLIDSLIPVVIGIAVTTLIVVPLALWLEQSEFSIETSLWGWLLPPLLIIGLTASVTLLSVWKIINKPAVYALRGTG</sequence>
<dbReference type="InterPro" id="IPR025857">
    <property type="entry name" value="MacB_PCD"/>
</dbReference>
<evidence type="ECO:0000313" key="11">
    <source>
        <dbReference type="Proteomes" id="UP001569414"/>
    </source>
</evidence>
<feature type="transmembrane region" description="Helical" evidence="7">
    <location>
        <begin position="380"/>
        <end position="403"/>
    </location>
</feature>
<evidence type="ECO:0000256" key="4">
    <source>
        <dbReference type="ARBA" id="ARBA00022989"/>
    </source>
</evidence>
<keyword evidence="5 7" id="KW-0472">Membrane</keyword>
<feature type="domain" description="ABC3 transporter permease C-terminal" evidence="8">
    <location>
        <begin position="692"/>
        <end position="802"/>
    </location>
</feature>
<evidence type="ECO:0000256" key="5">
    <source>
        <dbReference type="ARBA" id="ARBA00023136"/>
    </source>
</evidence>
<keyword evidence="3 7" id="KW-0812">Transmembrane</keyword>
<dbReference type="PANTHER" id="PTHR30572:SF4">
    <property type="entry name" value="ABC TRANSPORTER PERMEASE YTRF"/>
    <property type="match status" value="1"/>
</dbReference>
<feature type="transmembrane region" description="Helical" evidence="7">
    <location>
        <begin position="333"/>
        <end position="360"/>
    </location>
</feature>
<evidence type="ECO:0000256" key="2">
    <source>
        <dbReference type="ARBA" id="ARBA00022475"/>
    </source>
</evidence>
<organism evidence="10 11">
    <name type="scientific">Microbulbifer echini</name>
    <dbReference type="NCBI Taxonomy" id="1529067"/>
    <lineage>
        <taxon>Bacteria</taxon>
        <taxon>Pseudomonadati</taxon>
        <taxon>Pseudomonadota</taxon>
        <taxon>Gammaproteobacteria</taxon>
        <taxon>Cellvibrionales</taxon>
        <taxon>Microbulbiferaceae</taxon>
        <taxon>Microbulbifer</taxon>
    </lineage>
</organism>
<proteinExistence type="inferred from homology"/>
<feature type="transmembrane region" description="Helical" evidence="7">
    <location>
        <begin position="20"/>
        <end position="41"/>
    </location>
</feature>
<evidence type="ECO:0000313" key="10">
    <source>
        <dbReference type="EMBL" id="MFA0792520.1"/>
    </source>
</evidence>
<name>A0ABV4NTJ7_9GAMM</name>